<dbReference type="InterPro" id="IPR050923">
    <property type="entry name" value="Cell_Proc_Reg/RNA_Proc"/>
</dbReference>
<keyword evidence="2" id="KW-0472">Membrane</keyword>
<keyword evidence="1" id="KW-0802">TPR repeat</keyword>
<feature type="transmembrane region" description="Helical" evidence="2">
    <location>
        <begin position="127"/>
        <end position="145"/>
    </location>
</feature>
<dbReference type="Gene3D" id="2.60.200.20">
    <property type="match status" value="1"/>
</dbReference>
<dbReference type="SUPFAM" id="SSF48452">
    <property type="entry name" value="TPR-like"/>
    <property type="match status" value="1"/>
</dbReference>
<evidence type="ECO:0000256" key="1">
    <source>
        <dbReference type="PROSITE-ProRule" id="PRU00339"/>
    </source>
</evidence>
<evidence type="ECO:0000313" key="5">
    <source>
        <dbReference type="Proteomes" id="UP001594351"/>
    </source>
</evidence>
<dbReference type="InterPro" id="IPR008984">
    <property type="entry name" value="SMAD_FHA_dom_sf"/>
</dbReference>
<dbReference type="InterPro" id="IPR000253">
    <property type="entry name" value="FHA_dom"/>
</dbReference>
<evidence type="ECO:0000259" key="3">
    <source>
        <dbReference type="PROSITE" id="PS50006"/>
    </source>
</evidence>
<gene>
    <name evidence="4" type="ORF">ACFL27_09885</name>
</gene>
<feature type="repeat" description="TPR" evidence="1">
    <location>
        <begin position="189"/>
        <end position="222"/>
    </location>
</feature>
<dbReference type="SUPFAM" id="SSF49879">
    <property type="entry name" value="SMAD/FHA domain"/>
    <property type="match status" value="1"/>
</dbReference>
<dbReference type="CDD" id="cd00060">
    <property type="entry name" value="FHA"/>
    <property type="match status" value="1"/>
</dbReference>
<protein>
    <submittedName>
        <fullName evidence="4">FHA domain-containing protein</fullName>
    </submittedName>
</protein>
<keyword evidence="5" id="KW-1185">Reference proteome</keyword>
<keyword evidence="2" id="KW-1133">Transmembrane helix</keyword>
<comment type="caution">
    <text evidence="4">The sequence shown here is derived from an EMBL/GenBank/DDBJ whole genome shotgun (WGS) entry which is preliminary data.</text>
</comment>
<sequence>MNNQEPDILPEARLVGAKGLLSELEFKILADTIYIGRVSGNDVVLNDTSVSSQHAKITWENDNYIISDLESKNGISVNGKTVTKKVLRNSDKIKIGGTTFRFVYKPLVKESKGGDRGAEAGTNPVRIAIYAIGILIVLVILVRLLPTKTQQEMLPDSPLEVQVYMTLSQLKMKKPEGKISTTGNAEQDASNHYTKGIIYHDSGQFKKAIYEFNAAKEMMPAMEKYAKGIKTALEELNKEIDYHVRLGKVHSNHLRYLDAIKEWEYALFLIEDEQLPQYKKIQNDITIVRKRLEAYGKSY</sequence>
<dbReference type="PANTHER" id="PTHR23308">
    <property type="entry name" value="NUCLEAR INHIBITOR OF PROTEIN PHOSPHATASE-1"/>
    <property type="match status" value="1"/>
</dbReference>
<dbReference type="Gene3D" id="1.25.40.10">
    <property type="entry name" value="Tetratricopeptide repeat domain"/>
    <property type="match status" value="1"/>
</dbReference>
<dbReference type="SMART" id="SM00240">
    <property type="entry name" value="FHA"/>
    <property type="match status" value="1"/>
</dbReference>
<dbReference type="Proteomes" id="UP001594351">
    <property type="component" value="Unassembled WGS sequence"/>
</dbReference>
<dbReference type="Pfam" id="PF00498">
    <property type="entry name" value="FHA"/>
    <property type="match status" value="1"/>
</dbReference>
<dbReference type="InterPro" id="IPR011990">
    <property type="entry name" value="TPR-like_helical_dom_sf"/>
</dbReference>
<proteinExistence type="predicted"/>
<dbReference type="EMBL" id="JBHPBY010000102">
    <property type="protein sequence ID" value="MFC1850488.1"/>
    <property type="molecule type" value="Genomic_DNA"/>
</dbReference>
<evidence type="ECO:0000313" key="4">
    <source>
        <dbReference type="EMBL" id="MFC1850488.1"/>
    </source>
</evidence>
<dbReference type="PROSITE" id="PS50006">
    <property type="entry name" value="FHA_DOMAIN"/>
    <property type="match status" value="1"/>
</dbReference>
<reference evidence="4 5" key="1">
    <citation type="submission" date="2024-09" db="EMBL/GenBank/DDBJ databases">
        <title>Laminarin stimulates single cell rates of sulfate reduction while oxygen inhibits transcriptomic activity in coastal marine sediment.</title>
        <authorList>
            <person name="Lindsay M."/>
            <person name="Orcutt B."/>
            <person name="Emerson D."/>
            <person name="Stepanauskas R."/>
            <person name="D'Angelo T."/>
        </authorList>
    </citation>
    <scope>NUCLEOTIDE SEQUENCE [LARGE SCALE GENOMIC DNA]</scope>
    <source>
        <strain evidence="4">SAG AM-311-K15</strain>
    </source>
</reference>
<keyword evidence="2" id="KW-0812">Transmembrane</keyword>
<dbReference type="InterPro" id="IPR019734">
    <property type="entry name" value="TPR_rpt"/>
</dbReference>
<feature type="domain" description="FHA" evidence="3">
    <location>
        <begin position="33"/>
        <end position="82"/>
    </location>
</feature>
<evidence type="ECO:0000256" key="2">
    <source>
        <dbReference type="SAM" id="Phobius"/>
    </source>
</evidence>
<name>A0ABV6YWF0_UNCC1</name>
<organism evidence="4 5">
    <name type="scientific">candidate division CSSED10-310 bacterium</name>
    <dbReference type="NCBI Taxonomy" id="2855610"/>
    <lineage>
        <taxon>Bacteria</taxon>
        <taxon>Bacteria division CSSED10-310</taxon>
    </lineage>
</organism>
<dbReference type="PROSITE" id="PS50005">
    <property type="entry name" value="TPR"/>
    <property type="match status" value="1"/>
</dbReference>
<accession>A0ABV6YWF0</accession>